<dbReference type="EMBL" id="CAJNOK010006107">
    <property type="protein sequence ID" value="CAF0993713.1"/>
    <property type="molecule type" value="Genomic_DNA"/>
</dbReference>
<dbReference type="Proteomes" id="UP000682733">
    <property type="component" value="Unassembled WGS sequence"/>
</dbReference>
<dbReference type="EMBL" id="CAJOBA010006115">
    <property type="protein sequence ID" value="CAF3763570.1"/>
    <property type="molecule type" value="Genomic_DNA"/>
</dbReference>
<dbReference type="Pfam" id="PF00644">
    <property type="entry name" value="PARP"/>
    <property type="match status" value="1"/>
</dbReference>
<comment type="caution">
    <text evidence="3">The sequence shown here is derived from an EMBL/GenBank/DDBJ whole genome shotgun (WGS) entry which is preliminary data.</text>
</comment>
<reference evidence="3" key="1">
    <citation type="submission" date="2021-02" db="EMBL/GenBank/DDBJ databases">
        <authorList>
            <person name="Nowell W R."/>
        </authorList>
    </citation>
    <scope>NUCLEOTIDE SEQUENCE</scope>
</reference>
<dbReference type="Proteomes" id="UP000681722">
    <property type="component" value="Unassembled WGS sequence"/>
</dbReference>
<dbReference type="Gene3D" id="3.90.228.10">
    <property type="match status" value="1"/>
</dbReference>
<evidence type="ECO:0000313" key="5">
    <source>
        <dbReference type="EMBL" id="CAF4483041.1"/>
    </source>
</evidence>
<dbReference type="GO" id="GO:1990404">
    <property type="term" value="F:NAD+-protein mono-ADP-ribosyltransferase activity"/>
    <property type="evidence" value="ECO:0007669"/>
    <property type="project" value="TreeGrafter"/>
</dbReference>
<organism evidence="3 6">
    <name type="scientific">Didymodactylos carnosus</name>
    <dbReference type="NCBI Taxonomy" id="1234261"/>
    <lineage>
        <taxon>Eukaryota</taxon>
        <taxon>Metazoa</taxon>
        <taxon>Spiralia</taxon>
        <taxon>Gnathifera</taxon>
        <taxon>Rotifera</taxon>
        <taxon>Eurotatoria</taxon>
        <taxon>Bdelloidea</taxon>
        <taxon>Philodinida</taxon>
        <taxon>Philodinidae</taxon>
        <taxon>Didymodactylos</taxon>
    </lineage>
</organism>
<evidence type="ECO:0000259" key="1">
    <source>
        <dbReference type="Pfam" id="PF00644"/>
    </source>
</evidence>
<name>A0A816B4P7_9BILA</name>
<dbReference type="AlphaFoldDB" id="A0A816B4P7"/>
<evidence type="ECO:0000313" key="3">
    <source>
        <dbReference type="EMBL" id="CAF1604129.1"/>
    </source>
</evidence>
<keyword evidence="6" id="KW-1185">Reference proteome</keyword>
<gene>
    <name evidence="3" type="ORF">GPM918_LOCUS42638</name>
    <name evidence="2" type="ORF">OVA965_LOCUS14204</name>
    <name evidence="5" type="ORF">SRO942_LOCUS43931</name>
    <name evidence="4" type="ORF">TMI583_LOCUS14207</name>
</gene>
<feature type="domain" description="PARP catalytic" evidence="1">
    <location>
        <begin position="61"/>
        <end position="218"/>
    </location>
</feature>
<sequence length="246" mass="28335">MQPRSQPPKIDEVKSSVVRISVKNWAEFVSEFSKQYLNLNCQGSKYLKVNKMLTPMIDASASEYWLFHGCSKQTVCKLTHEGYDPRVSNLDGMFGGGFYLAANSSKSNQYIMCPNCKRNSIFTGIRCKCRNQEEMEFQILIYRALLGDLHIVVDYDPKKYRGKGKDRIRRAPIKANNNNVYDSVLAEKQKYGGNKLKYREIILYESYQAYPEYVVTFKRSAANVRVPACGDDLLNKCYDFLTNRAE</sequence>
<dbReference type="Proteomes" id="UP000663829">
    <property type="component" value="Unassembled WGS sequence"/>
</dbReference>
<dbReference type="GO" id="GO:0005634">
    <property type="term" value="C:nucleus"/>
    <property type="evidence" value="ECO:0007669"/>
    <property type="project" value="TreeGrafter"/>
</dbReference>
<protein>
    <recommendedName>
        <fullName evidence="1">PARP catalytic domain-containing protein</fullName>
    </recommendedName>
</protein>
<dbReference type="SUPFAM" id="SSF56399">
    <property type="entry name" value="ADP-ribosylation"/>
    <property type="match status" value="1"/>
</dbReference>
<dbReference type="Proteomes" id="UP000677228">
    <property type="component" value="Unassembled WGS sequence"/>
</dbReference>
<evidence type="ECO:0000313" key="6">
    <source>
        <dbReference type="Proteomes" id="UP000663829"/>
    </source>
</evidence>
<dbReference type="InterPro" id="IPR012317">
    <property type="entry name" value="Poly(ADP-ribose)pol_cat_dom"/>
</dbReference>
<dbReference type="InterPro" id="IPR051712">
    <property type="entry name" value="ARTD-AVP"/>
</dbReference>
<dbReference type="EMBL" id="CAJOBC010102969">
    <property type="protein sequence ID" value="CAF4483041.1"/>
    <property type="molecule type" value="Genomic_DNA"/>
</dbReference>
<accession>A0A816B4P7</accession>
<dbReference type="OrthoDB" id="411019at2759"/>
<evidence type="ECO:0000313" key="2">
    <source>
        <dbReference type="EMBL" id="CAF0993713.1"/>
    </source>
</evidence>
<dbReference type="EMBL" id="CAJNOQ010036442">
    <property type="protein sequence ID" value="CAF1604129.1"/>
    <property type="molecule type" value="Genomic_DNA"/>
</dbReference>
<dbReference type="GO" id="GO:0003950">
    <property type="term" value="F:NAD+ poly-ADP-ribosyltransferase activity"/>
    <property type="evidence" value="ECO:0007669"/>
    <property type="project" value="InterPro"/>
</dbReference>
<evidence type="ECO:0000313" key="4">
    <source>
        <dbReference type="EMBL" id="CAF3763570.1"/>
    </source>
</evidence>
<dbReference type="PANTHER" id="PTHR45740:SF2">
    <property type="entry name" value="POLY [ADP-RIBOSE] POLYMERASE"/>
    <property type="match status" value="1"/>
</dbReference>
<proteinExistence type="predicted"/>
<dbReference type="PANTHER" id="PTHR45740">
    <property type="entry name" value="POLY [ADP-RIBOSE] POLYMERASE"/>
    <property type="match status" value="1"/>
</dbReference>